<dbReference type="GeneID" id="92927796"/>
<dbReference type="OrthoDB" id="307209at2"/>
<keyword evidence="1" id="KW-0255">Endonuclease</keyword>
<keyword evidence="1" id="KW-0540">Nuclease</keyword>
<organism evidence="1 2">
    <name type="scientific">Coprobacter fastidiosus NSB1 = JCM 33896</name>
    <dbReference type="NCBI Taxonomy" id="1349822"/>
    <lineage>
        <taxon>Bacteria</taxon>
        <taxon>Pseudomonadati</taxon>
        <taxon>Bacteroidota</taxon>
        <taxon>Bacteroidia</taxon>
        <taxon>Bacteroidales</taxon>
        <taxon>Barnesiellaceae</taxon>
        <taxon>Coprobacter</taxon>
    </lineage>
</organism>
<reference evidence="1 2" key="1">
    <citation type="submission" date="2018-10" db="EMBL/GenBank/DDBJ databases">
        <title>Genomic Encyclopedia of Archaeal and Bacterial Type Strains, Phase II (KMG-II): from individual species to whole genera.</title>
        <authorList>
            <person name="Goeker M."/>
        </authorList>
    </citation>
    <scope>NUCLEOTIDE SEQUENCE [LARGE SCALE GENOMIC DNA]</scope>
    <source>
        <strain evidence="1 2">NSB1</strain>
    </source>
</reference>
<dbReference type="RefSeq" id="WP_022601124.1">
    <property type="nucleotide sequence ID" value="NZ_KI440794.1"/>
</dbReference>
<dbReference type="PANTHER" id="PTHR38733">
    <property type="entry name" value="PROTEIN MCRC"/>
    <property type="match status" value="1"/>
</dbReference>
<dbReference type="AlphaFoldDB" id="A0A495VLC3"/>
<keyword evidence="1" id="KW-0378">Hydrolase</keyword>
<dbReference type="InterPro" id="IPR019292">
    <property type="entry name" value="McrC"/>
</dbReference>
<dbReference type="EMBL" id="RBXN01000012">
    <property type="protein sequence ID" value="RKT49327.1"/>
    <property type="molecule type" value="Genomic_DNA"/>
</dbReference>
<proteinExistence type="predicted"/>
<evidence type="ECO:0000313" key="1">
    <source>
        <dbReference type="EMBL" id="RKT49327.1"/>
    </source>
</evidence>
<keyword evidence="2" id="KW-1185">Reference proteome</keyword>
<dbReference type="Pfam" id="PF10117">
    <property type="entry name" value="McrBC"/>
    <property type="match status" value="1"/>
</dbReference>
<name>A0A495VLC3_9BACT</name>
<protein>
    <submittedName>
        <fullName evidence="1">5-methylcytosine-specific restriction endonuclease McrBC regulatory subunit McrC</fullName>
    </submittedName>
</protein>
<dbReference type="GO" id="GO:0004519">
    <property type="term" value="F:endonuclease activity"/>
    <property type="evidence" value="ECO:0007669"/>
    <property type="project" value="UniProtKB-KW"/>
</dbReference>
<dbReference type="Proteomes" id="UP000269493">
    <property type="component" value="Unassembled WGS sequence"/>
</dbReference>
<accession>A0A495VLC3</accession>
<dbReference type="PANTHER" id="PTHR38733:SF1">
    <property type="entry name" value="TYPE IV METHYL-DIRECTED RESTRICTION ENZYME ECOKMCRBC"/>
    <property type="match status" value="1"/>
</dbReference>
<evidence type="ECO:0000313" key="2">
    <source>
        <dbReference type="Proteomes" id="UP000269493"/>
    </source>
</evidence>
<gene>
    <name evidence="1" type="ORF">BC742_2684</name>
</gene>
<comment type="caution">
    <text evidence="1">The sequence shown here is derived from an EMBL/GenBank/DDBJ whole genome shotgun (WGS) entry which is preliminary data.</text>
</comment>
<sequence>MSNVYKTYDYSQIPITQLRDKDRENLSKIANFTIRNLCENNNSNLLIFSQQLDIHHDGIADSYIFTMDNQKLQTGDLLGFIGINDSQITISTRFSKNDIEDYFLHYMLQKVFHINLLDLQHSISNDRIFDFLTYMFPFYLKRALKQGLYKKYTTKNCNNINVKGTINISNHIKNNTPFTGKIAYRIKEYNCDNDLTQLIRHTIEYIRDSYMSAILQTDADTVAYVSQICNATPSYDKRALNNILIKNRNPIFHPYYTEYRILQKLCIQILCHKRLKYGVDNNRIYGLLFSGSWLWEEFIHKTILKECGFSHPQNRARKGGIYLFNKNEADINFVVSRCKRYPDYFKENFILDAKYKHLDNNRIDRNDMHQIISYMHVEKANIGGFIYPKSTMDIMVTKLGDLRGFGGVIYNIGVPIPQEKETYAMFSLEMTNIQEELKRKILDLS</sequence>